<feature type="region of interest" description="Disordered" evidence="1">
    <location>
        <begin position="225"/>
        <end position="253"/>
    </location>
</feature>
<dbReference type="InterPro" id="IPR056016">
    <property type="entry name" value="DUF7595"/>
</dbReference>
<reference evidence="3 4" key="1">
    <citation type="submission" date="2018-04" db="EMBL/GenBank/DDBJ databases">
        <title>WGS assembly of Panicum hallii var. hallii HAL2.</title>
        <authorList>
            <person name="Lovell J."/>
            <person name="Jenkins J."/>
            <person name="Lowry D."/>
            <person name="Mamidi S."/>
            <person name="Sreedasyam A."/>
            <person name="Weng X."/>
            <person name="Barry K."/>
            <person name="Bonette J."/>
            <person name="Campitelli B."/>
            <person name="Daum C."/>
            <person name="Gordon S."/>
            <person name="Gould B."/>
            <person name="Lipzen A."/>
            <person name="MacQueen A."/>
            <person name="Palacio-Mejia J."/>
            <person name="Plott C."/>
            <person name="Shakirov E."/>
            <person name="Shu S."/>
            <person name="Yoshinaga Y."/>
            <person name="Zane M."/>
            <person name="Rokhsar D."/>
            <person name="Grimwood J."/>
            <person name="Schmutz J."/>
            <person name="Juenger T."/>
        </authorList>
    </citation>
    <scope>NUCLEOTIDE SEQUENCE [LARGE SCALE GENOMIC DNA]</scope>
    <source>
        <strain evidence="4">cv. HAL2</strain>
    </source>
</reference>
<dbReference type="SUPFAM" id="SSF81383">
    <property type="entry name" value="F-box domain"/>
    <property type="match status" value="1"/>
</dbReference>
<evidence type="ECO:0000313" key="3">
    <source>
        <dbReference type="EMBL" id="PUZ37833.1"/>
    </source>
</evidence>
<name>A0A2T7C3L5_9POAL</name>
<evidence type="ECO:0000259" key="2">
    <source>
        <dbReference type="Pfam" id="PF24523"/>
    </source>
</evidence>
<dbReference type="AlphaFoldDB" id="A0A2T7C3L5"/>
<dbReference type="Proteomes" id="UP000244336">
    <property type="component" value="Chromosome 9"/>
</dbReference>
<dbReference type="EMBL" id="CM009757">
    <property type="protein sequence ID" value="PUZ37833.1"/>
    <property type="molecule type" value="Genomic_DNA"/>
</dbReference>
<proteinExistence type="predicted"/>
<sequence length="380" mass="40451">MPPSKRRRCPLTELPSQLEGGPPAPPLSFDILLEIVARSDAVTLVRCAASCKPLRRDILNPGFIRRVCHEPGGVVPPCVLGFLDLGNNDESDDEVVPRPPLACFSLAHPATPAAASFSEKHLTPILARNGAANLLSSDVPLISRNGLVLLARGYIDRHSGRVPYTYVLLTAADGICLSFLLLTAEFNTWLTGSIKVQTLSGDAAGGAWGPATSAQELPHPHLRCPDGGGGVDRAPDGRPAGSHSTLPNLDLASSPGPDGRLSLLVADRLTISVWLLSSAAGGGWARHAVIDAEGAVRSLAPNMLAACRCLPVRFARSSWTRRGIVLLQSFANIFYLVATGEEALIVLDVVTEEMRRVNRKGNGLAYELDLESRLSAMKTF</sequence>
<feature type="domain" description="DUF7595" evidence="2">
    <location>
        <begin position="248"/>
        <end position="380"/>
    </location>
</feature>
<dbReference type="PANTHER" id="PTHR35828">
    <property type="entry name" value="OS08G0203800 PROTEIN-RELATED"/>
    <property type="match status" value="1"/>
</dbReference>
<evidence type="ECO:0000256" key="1">
    <source>
        <dbReference type="SAM" id="MobiDB-lite"/>
    </source>
</evidence>
<dbReference type="OrthoDB" id="694444at2759"/>
<protein>
    <recommendedName>
        <fullName evidence="2">DUF7595 domain-containing protein</fullName>
    </recommendedName>
</protein>
<dbReference type="Pfam" id="PF24523">
    <property type="entry name" value="DUF7595"/>
    <property type="match status" value="1"/>
</dbReference>
<dbReference type="Gramene" id="PUZ37833">
    <property type="protein sequence ID" value="PUZ37833"/>
    <property type="gene ID" value="GQ55_9G150900"/>
</dbReference>
<accession>A0A2T7C3L5</accession>
<evidence type="ECO:0000313" key="4">
    <source>
        <dbReference type="Proteomes" id="UP000244336"/>
    </source>
</evidence>
<organism evidence="3 4">
    <name type="scientific">Panicum hallii var. hallii</name>
    <dbReference type="NCBI Taxonomy" id="1504633"/>
    <lineage>
        <taxon>Eukaryota</taxon>
        <taxon>Viridiplantae</taxon>
        <taxon>Streptophyta</taxon>
        <taxon>Embryophyta</taxon>
        <taxon>Tracheophyta</taxon>
        <taxon>Spermatophyta</taxon>
        <taxon>Magnoliopsida</taxon>
        <taxon>Liliopsida</taxon>
        <taxon>Poales</taxon>
        <taxon>Poaceae</taxon>
        <taxon>PACMAD clade</taxon>
        <taxon>Panicoideae</taxon>
        <taxon>Panicodae</taxon>
        <taxon>Paniceae</taxon>
        <taxon>Panicinae</taxon>
        <taxon>Panicum</taxon>
        <taxon>Panicum sect. Panicum</taxon>
    </lineage>
</organism>
<keyword evidence="4" id="KW-1185">Reference proteome</keyword>
<gene>
    <name evidence="3" type="ORF">GQ55_9G150900</name>
</gene>
<dbReference type="PANTHER" id="PTHR35828:SF22">
    <property type="entry name" value="OS10G0103633 PROTEIN"/>
    <property type="match status" value="1"/>
</dbReference>
<dbReference type="InterPro" id="IPR036047">
    <property type="entry name" value="F-box-like_dom_sf"/>
</dbReference>
<feature type="region of interest" description="Disordered" evidence="1">
    <location>
        <begin position="1"/>
        <end position="22"/>
    </location>
</feature>